<evidence type="ECO:0000256" key="2">
    <source>
        <dbReference type="ARBA" id="ARBA00023012"/>
    </source>
</evidence>
<protein>
    <recommendedName>
        <fullName evidence="7">OmpR/PhoB-type domain-containing protein</fullName>
    </recommendedName>
</protein>
<dbReference type="InterPro" id="IPR051677">
    <property type="entry name" value="AfsR-DnrI-RedD_regulator"/>
</dbReference>
<dbReference type="Pfam" id="PF00486">
    <property type="entry name" value="Trans_reg_C"/>
    <property type="match status" value="1"/>
</dbReference>
<dbReference type="Gene3D" id="1.10.10.10">
    <property type="entry name" value="Winged helix-like DNA-binding domain superfamily/Winged helix DNA-binding domain"/>
    <property type="match status" value="1"/>
</dbReference>
<name>A0A372ZLQ3_9ACTN</name>
<dbReference type="Proteomes" id="UP000263377">
    <property type="component" value="Unassembled WGS sequence"/>
</dbReference>
<feature type="domain" description="OmpR/PhoB-type" evidence="7">
    <location>
        <begin position="1"/>
        <end position="100"/>
    </location>
</feature>
<evidence type="ECO:0000313" key="9">
    <source>
        <dbReference type="Proteomes" id="UP000263377"/>
    </source>
</evidence>
<dbReference type="GO" id="GO:0006355">
    <property type="term" value="P:regulation of DNA-templated transcription"/>
    <property type="evidence" value="ECO:0007669"/>
    <property type="project" value="InterPro"/>
</dbReference>
<dbReference type="InterPro" id="IPR001867">
    <property type="entry name" value="OmpR/PhoB-type_DNA-bd"/>
</dbReference>
<dbReference type="SMART" id="SM00862">
    <property type="entry name" value="Trans_reg_C"/>
    <property type="match status" value="1"/>
</dbReference>
<dbReference type="PANTHER" id="PTHR35807:SF1">
    <property type="entry name" value="TRANSCRIPTIONAL REGULATOR REDD"/>
    <property type="match status" value="1"/>
</dbReference>
<proteinExistence type="inferred from homology"/>
<evidence type="ECO:0000259" key="7">
    <source>
        <dbReference type="PROSITE" id="PS51755"/>
    </source>
</evidence>
<keyword evidence="4 6" id="KW-0238">DNA-binding</keyword>
<dbReference type="PROSITE" id="PS51755">
    <property type="entry name" value="OMPR_PHOB"/>
    <property type="match status" value="1"/>
</dbReference>
<dbReference type="AlphaFoldDB" id="A0A372ZLQ3"/>
<dbReference type="SUPFAM" id="SSF48452">
    <property type="entry name" value="TPR-like"/>
    <property type="match status" value="1"/>
</dbReference>
<dbReference type="GO" id="GO:0000160">
    <property type="term" value="P:phosphorelay signal transduction system"/>
    <property type="evidence" value="ECO:0007669"/>
    <property type="project" value="UniProtKB-KW"/>
</dbReference>
<dbReference type="SUPFAM" id="SSF46894">
    <property type="entry name" value="C-terminal effector domain of the bipartite response regulators"/>
    <property type="match status" value="1"/>
</dbReference>
<evidence type="ECO:0000256" key="3">
    <source>
        <dbReference type="ARBA" id="ARBA00023015"/>
    </source>
</evidence>
<dbReference type="SMART" id="SM01043">
    <property type="entry name" value="BTAD"/>
    <property type="match status" value="1"/>
</dbReference>
<dbReference type="PANTHER" id="PTHR35807">
    <property type="entry name" value="TRANSCRIPTIONAL REGULATOR REDD-RELATED"/>
    <property type="match status" value="1"/>
</dbReference>
<evidence type="ECO:0000256" key="5">
    <source>
        <dbReference type="ARBA" id="ARBA00023163"/>
    </source>
</evidence>
<dbReference type="FunFam" id="1.25.40.10:FF:000222">
    <property type="entry name" value="SARP family transcriptional regulator"/>
    <property type="match status" value="1"/>
</dbReference>
<comment type="caution">
    <text evidence="8">The sequence shown here is derived from an EMBL/GenBank/DDBJ whole genome shotgun (WGS) entry which is preliminary data.</text>
</comment>
<comment type="similarity">
    <text evidence="1">Belongs to the AfsR/DnrI/RedD regulatory family.</text>
</comment>
<dbReference type="Pfam" id="PF03704">
    <property type="entry name" value="BTAD"/>
    <property type="match status" value="1"/>
</dbReference>
<dbReference type="InterPro" id="IPR036388">
    <property type="entry name" value="WH-like_DNA-bd_sf"/>
</dbReference>
<dbReference type="EMBL" id="QVIG01000001">
    <property type="protein sequence ID" value="RGD56829.1"/>
    <property type="molecule type" value="Genomic_DNA"/>
</dbReference>
<gene>
    <name evidence="8" type="ORF">DR950_02630</name>
</gene>
<sequence>MHLRVLGPLTADLNGISVVPTAAKQRQILALLALYPNRILPTATLIEEIWGDDPPRQALTTMQTYILQLRRRITQALGPTPHATAKDILTTRHGGYQLTTHPDNLDVHTYNLLTTQGQHAFNHGQDHQAATQFRQALALWHGPALVDVRPGPILTIEIMRLEESRLITLERRIDTDLRLGRHNELIPELTHLTHQHPHHEGLHAQAMVALYRAGRQTSALTTYHHLRHRLTTELGIQPSPHLQHLQHAILTLDPTLNTPTTAHPTTYNLYSA</sequence>
<keyword evidence="9" id="KW-1185">Reference proteome</keyword>
<accession>A0A372ZLQ3</accession>
<dbReference type="GO" id="GO:0003677">
    <property type="term" value="F:DNA binding"/>
    <property type="evidence" value="ECO:0007669"/>
    <property type="project" value="UniProtKB-UniRule"/>
</dbReference>
<reference evidence="8 9" key="1">
    <citation type="submission" date="2018-08" db="EMBL/GenBank/DDBJ databases">
        <title>Diversity &amp; Physiological Properties of Lignin-Decomposing Actinobacteria from Soil.</title>
        <authorList>
            <person name="Roh S.G."/>
            <person name="Kim S.B."/>
        </authorList>
    </citation>
    <scope>NUCLEOTIDE SEQUENCE [LARGE SCALE GENOMIC DNA]</scope>
    <source>
        <strain evidence="8 9">MMS17-GH009</strain>
    </source>
</reference>
<keyword evidence="5" id="KW-0804">Transcription</keyword>
<dbReference type="RefSeq" id="WP_049653285.1">
    <property type="nucleotide sequence ID" value="NZ_QVIG01000001.1"/>
</dbReference>
<dbReference type="CDD" id="cd15831">
    <property type="entry name" value="BTAD"/>
    <property type="match status" value="1"/>
</dbReference>
<dbReference type="Gene3D" id="1.25.40.10">
    <property type="entry name" value="Tetratricopeptide repeat domain"/>
    <property type="match status" value="1"/>
</dbReference>
<evidence type="ECO:0000256" key="1">
    <source>
        <dbReference type="ARBA" id="ARBA00005820"/>
    </source>
</evidence>
<dbReference type="InterPro" id="IPR005158">
    <property type="entry name" value="BTAD"/>
</dbReference>
<evidence type="ECO:0000256" key="6">
    <source>
        <dbReference type="PROSITE-ProRule" id="PRU01091"/>
    </source>
</evidence>
<evidence type="ECO:0000313" key="8">
    <source>
        <dbReference type="EMBL" id="RGD56829.1"/>
    </source>
</evidence>
<dbReference type="InterPro" id="IPR016032">
    <property type="entry name" value="Sig_transdc_resp-reg_C-effctor"/>
</dbReference>
<keyword evidence="2" id="KW-0902">Two-component regulatory system</keyword>
<organism evidence="8 9">
    <name type="scientific">Kitasatospora xanthocidica</name>
    <dbReference type="NCBI Taxonomy" id="83382"/>
    <lineage>
        <taxon>Bacteria</taxon>
        <taxon>Bacillati</taxon>
        <taxon>Actinomycetota</taxon>
        <taxon>Actinomycetes</taxon>
        <taxon>Kitasatosporales</taxon>
        <taxon>Streptomycetaceae</taxon>
        <taxon>Kitasatospora</taxon>
    </lineage>
</organism>
<feature type="DNA-binding region" description="OmpR/PhoB-type" evidence="6">
    <location>
        <begin position="1"/>
        <end position="100"/>
    </location>
</feature>
<keyword evidence="3" id="KW-0805">Transcription regulation</keyword>
<evidence type="ECO:0000256" key="4">
    <source>
        <dbReference type="ARBA" id="ARBA00023125"/>
    </source>
</evidence>
<dbReference type="InterPro" id="IPR011990">
    <property type="entry name" value="TPR-like_helical_dom_sf"/>
</dbReference>